<proteinExistence type="predicted"/>
<gene>
    <name evidence="2" type="ORF">MNBD_DELTA01-161</name>
</gene>
<dbReference type="EMBL" id="UOEA01000035">
    <property type="protein sequence ID" value="VAV83104.1"/>
    <property type="molecule type" value="Genomic_DNA"/>
</dbReference>
<reference evidence="2" key="1">
    <citation type="submission" date="2018-06" db="EMBL/GenBank/DDBJ databases">
        <authorList>
            <person name="Zhirakovskaya E."/>
        </authorList>
    </citation>
    <scope>NUCLEOTIDE SEQUENCE</scope>
</reference>
<evidence type="ECO:0000259" key="1">
    <source>
        <dbReference type="Pfam" id="PF00535"/>
    </source>
</evidence>
<dbReference type="GO" id="GO:0006487">
    <property type="term" value="P:protein N-linked glycosylation"/>
    <property type="evidence" value="ECO:0007669"/>
    <property type="project" value="TreeGrafter"/>
</dbReference>
<feature type="domain" description="Glycosyltransferase 2-like" evidence="1">
    <location>
        <begin position="4"/>
        <end position="177"/>
    </location>
</feature>
<dbReference type="PANTHER" id="PTHR10859:SF91">
    <property type="entry name" value="DOLICHYL-PHOSPHATE BETA-GLUCOSYLTRANSFERASE"/>
    <property type="match status" value="1"/>
</dbReference>
<accession>A0A3B0QN17</accession>
<organism evidence="2">
    <name type="scientific">hydrothermal vent metagenome</name>
    <dbReference type="NCBI Taxonomy" id="652676"/>
    <lineage>
        <taxon>unclassified sequences</taxon>
        <taxon>metagenomes</taxon>
        <taxon>ecological metagenomes</taxon>
    </lineage>
</organism>
<dbReference type="Gene3D" id="3.90.550.10">
    <property type="entry name" value="Spore Coat Polysaccharide Biosynthesis Protein SpsA, Chain A"/>
    <property type="match status" value="1"/>
</dbReference>
<dbReference type="AlphaFoldDB" id="A0A3B0QN17"/>
<dbReference type="InterPro" id="IPR029044">
    <property type="entry name" value="Nucleotide-diphossugar_trans"/>
</dbReference>
<sequence length="244" mass="27583">MHLSIVIPVYNEQVKISKDIRLASEYLLNAKFKGEIIVVDDGSSDATIETLTKLQRTSTLKFKLLQHRANQGKGSAVRTGILASRGDYVIFVDSGNCVPFRYATDGLKLLTSDQCDLAFGSRKLTESVITTPTKLSRRIFSRLFNTFIKTYLHVPSTFTDTQCGFKVFKTDVAKELFSSCQTKGFTFDVEILLKALKQGYRVCEFPIQWRSDADSKVHPFKMSYAVLKELIRTKKLLARLDRAS</sequence>
<dbReference type="SUPFAM" id="SSF53448">
    <property type="entry name" value="Nucleotide-diphospho-sugar transferases"/>
    <property type="match status" value="1"/>
</dbReference>
<dbReference type="PANTHER" id="PTHR10859">
    <property type="entry name" value="GLYCOSYL TRANSFERASE"/>
    <property type="match status" value="1"/>
</dbReference>
<evidence type="ECO:0000313" key="2">
    <source>
        <dbReference type="EMBL" id="VAV83104.1"/>
    </source>
</evidence>
<dbReference type="Pfam" id="PF00535">
    <property type="entry name" value="Glycos_transf_2"/>
    <property type="match status" value="1"/>
</dbReference>
<dbReference type="InterPro" id="IPR001173">
    <property type="entry name" value="Glyco_trans_2-like"/>
</dbReference>
<protein>
    <recommendedName>
        <fullName evidence="1">Glycosyltransferase 2-like domain-containing protein</fullName>
    </recommendedName>
</protein>
<name>A0A3B0QN17_9ZZZZ</name>